<evidence type="ECO:0000256" key="2">
    <source>
        <dbReference type="SAM" id="SignalP"/>
    </source>
</evidence>
<dbReference type="SUPFAM" id="SSF52266">
    <property type="entry name" value="SGNH hydrolase"/>
    <property type="match status" value="1"/>
</dbReference>
<evidence type="ECO:0000313" key="4">
    <source>
        <dbReference type="Proteomes" id="UP000245207"/>
    </source>
</evidence>
<dbReference type="OrthoDB" id="1600564at2759"/>
<keyword evidence="4" id="KW-1185">Reference proteome</keyword>
<dbReference type="InterPro" id="IPR050592">
    <property type="entry name" value="GDSL_lipolytic_enzyme"/>
</dbReference>
<dbReference type="AlphaFoldDB" id="A0A2U1MZB6"/>
<dbReference type="PANTHER" id="PTHR45642:SF90">
    <property type="entry name" value="GDSL LIPASE_ESTERASE, SGNH HYDROLASE SUPERFAMILY"/>
    <property type="match status" value="1"/>
</dbReference>
<keyword evidence="2" id="KW-0732">Signal</keyword>
<feature type="chain" id="PRO_5015649690" evidence="2">
    <location>
        <begin position="23"/>
        <end position="363"/>
    </location>
</feature>
<dbReference type="InterPro" id="IPR001087">
    <property type="entry name" value="GDSL"/>
</dbReference>
<comment type="caution">
    <text evidence="3">The sequence shown here is derived from an EMBL/GenBank/DDBJ whole genome shotgun (WGS) entry which is preliminary data.</text>
</comment>
<sequence length="363" mass="40731">MSTTKFSLLSLLLILSLKYSYSEKNNTISAVFVFGDSTVDPGNNNYLATISKGNFPPYGKDFANHEPTGRFSNGRLVTDFIAEFVGVKKNLPPYLDPSLTIEDLMTGVSFASAGAGFDPLTSQIGVILLKLYLSLIKKKRANWEGERKKFGCTSTCQHQERTDDIVARAGYFVSSGTNDFTFNYNGPITIRKKEYPTVEEYQKFQWQLVEQFLKDLLDEGAKKIGVVGVPPIGCEPAIITINSRQTITSRECIENLNSLSRDINKMLENNLKGIERPGTRLGYLDIYTPIINMVQQKTQYGFEEVHKGCCGTGLIEADFLCNTKSRLCDDVTKYLFWDAFHPTEKGYRITFNSLKSVIQNILA</sequence>
<name>A0A2U1MZB6_ARTAN</name>
<dbReference type="InterPro" id="IPR035669">
    <property type="entry name" value="SGNH_plant_lipase-like"/>
</dbReference>
<feature type="signal peptide" evidence="2">
    <location>
        <begin position="1"/>
        <end position="22"/>
    </location>
</feature>
<dbReference type="InterPro" id="IPR036514">
    <property type="entry name" value="SGNH_hydro_sf"/>
</dbReference>
<comment type="similarity">
    <text evidence="1">Belongs to the 'GDSL' lipolytic enzyme family.</text>
</comment>
<reference evidence="3 4" key="1">
    <citation type="journal article" date="2018" name="Mol. Plant">
        <title>The genome of Artemisia annua provides insight into the evolution of Asteraceae family and artemisinin biosynthesis.</title>
        <authorList>
            <person name="Shen Q."/>
            <person name="Zhang L."/>
            <person name="Liao Z."/>
            <person name="Wang S."/>
            <person name="Yan T."/>
            <person name="Shi P."/>
            <person name="Liu M."/>
            <person name="Fu X."/>
            <person name="Pan Q."/>
            <person name="Wang Y."/>
            <person name="Lv Z."/>
            <person name="Lu X."/>
            <person name="Zhang F."/>
            <person name="Jiang W."/>
            <person name="Ma Y."/>
            <person name="Chen M."/>
            <person name="Hao X."/>
            <person name="Li L."/>
            <person name="Tang Y."/>
            <person name="Lv G."/>
            <person name="Zhou Y."/>
            <person name="Sun X."/>
            <person name="Brodelius P.E."/>
            <person name="Rose J.K.C."/>
            <person name="Tang K."/>
        </authorList>
    </citation>
    <scope>NUCLEOTIDE SEQUENCE [LARGE SCALE GENOMIC DNA]</scope>
    <source>
        <strain evidence="4">cv. Huhao1</strain>
        <tissue evidence="3">Leaf</tissue>
    </source>
</reference>
<evidence type="ECO:0000313" key="3">
    <source>
        <dbReference type="EMBL" id="PWA66534.1"/>
    </source>
</evidence>
<evidence type="ECO:0000256" key="1">
    <source>
        <dbReference type="ARBA" id="ARBA00008668"/>
    </source>
</evidence>
<dbReference type="Gene3D" id="3.40.50.1110">
    <property type="entry name" value="SGNH hydrolase"/>
    <property type="match status" value="1"/>
</dbReference>
<accession>A0A2U1MZB6</accession>
<proteinExistence type="inferred from homology"/>
<dbReference type="Proteomes" id="UP000245207">
    <property type="component" value="Unassembled WGS sequence"/>
</dbReference>
<dbReference type="PANTHER" id="PTHR45642">
    <property type="entry name" value="GDSL ESTERASE/LIPASE EXL3"/>
    <property type="match status" value="1"/>
</dbReference>
<protein>
    <submittedName>
        <fullName evidence="3">SGNH hydrolase-type esterase domain-containing protein</fullName>
    </submittedName>
</protein>
<dbReference type="GO" id="GO:0016788">
    <property type="term" value="F:hydrolase activity, acting on ester bonds"/>
    <property type="evidence" value="ECO:0007669"/>
    <property type="project" value="InterPro"/>
</dbReference>
<dbReference type="STRING" id="35608.A0A2U1MZB6"/>
<gene>
    <name evidence="3" type="ORF">CTI12_AA326350</name>
</gene>
<dbReference type="CDD" id="cd01837">
    <property type="entry name" value="SGNH_plant_lipase_like"/>
    <property type="match status" value="1"/>
</dbReference>
<organism evidence="3 4">
    <name type="scientific">Artemisia annua</name>
    <name type="common">Sweet wormwood</name>
    <dbReference type="NCBI Taxonomy" id="35608"/>
    <lineage>
        <taxon>Eukaryota</taxon>
        <taxon>Viridiplantae</taxon>
        <taxon>Streptophyta</taxon>
        <taxon>Embryophyta</taxon>
        <taxon>Tracheophyta</taxon>
        <taxon>Spermatophyta</taxon>
        <taxon>Magnoliopsida</taxon>
        <taxon>eudicotyledons</taxon>
        <taxon>Gunneridae</taxon>
        <taxon>Pentapetalae</taxon>
        <taxon>asterids</taxon>
        <taxon>campanulids</taxon>
        <taxon>Asterales</taxon>
        <taxon>Asteraceae</taxon>
        <taxon>Asteroideae</taxon>
        <taxon>Anthemideae</taxon>
        <taxon>Artemisiinae</taxon>
        <taxon>Artemisia</taxon>
    </lineage>
</organism>
<dbReference type="EMBL" id="PKPP01004008">
    <property type="protein sequence ID" value="PWA66534.1"/>
    <property type="molecule type" value="Genomic_DNA"/>
</dbReference>
<dbReference type="Pfam" id="PF00657">
    <property type="entry name" value="Lipase_GDSL"/>
    <property type="match status" value="1"/>
</dbReference>
<keyword evidence="3" id="KW-0378">Hydrolase</keyword>